<evidence type="ECO:0000256" key="4">
    <source>
        <dbReference type="PROSITE-ProRule" id="PRU10007"/>
    </source>
</evidence>
<dbReference type="InterPro" id="IPR029510">
    <property type="entry name" value="Ald_DH_CS_GLU"/>
</dbReference>
<comment type="caution">
    <text evidence="7">The sequence shown here is derived from an EMBL/GenBank/DDBJ whole genome shotgun (WGS) entry which is preliminary data.</text>
</comment>
<protein>
    <recommendedName>
        <fullName evidence="3">Aldehyde dehydrogenase</fullName>
    </recommendedName>
</protein>
<dbReference type="InterPro" id="IPR012394">
    <property type="entry name" value="Aldehyde_DH_NAD(P)"/>
</dbReference>
<dbReference type="Pfam" id="PF00171">
    <property type="entry name" value="Aldedh"/>
    <property type="match status" value="1"/>
</dbReference>
<evidence type="ECO:0000313" key="7">
    <source>
        <dbReference type="EMBL" id="MFB9096017.1"/>
    </source>
</evidence>
<dbReference type="PROSITE" id="PS00070">
    <property type="entry name" value="ALDEHYDE_DEHYDR_CYS"/>
    <property type="match status" value="1"/>
</dbReference>
<dbReference type="RefSeq" id="WP_236457366.1">
    <property type="nucleotide sequence ID" value="NZ_CBCSGE010000006.1"/>
</dbReference>
<evidence type="ECO:0000256" key="1">
    <source>
        <dbReference type="ARBA" id="ARBA00009986"/>
    </source>
</evidence>
<dbReference type="Gene3D" id="3.40.605.10">
    <property type="entry name" value="Aldehyde Dehydrogenase, Chain A, domain 1"/>
    <property type="match status" value="1"/>
</dbReference>
<name>A0ABV5GL66_9FLAO</name>
<reference evidence="7 8" key="1">
    <citation type="submission" date="2024-09" db="EMBL/GenBank/DDBJ databases">
        <authorList>
            <person name="Sun Q."/>
            <person name="Mori K."/>
        </authorList>
    </citation>
    <scope>NUCLEOTIDE SEQUENCE [LARGE SCALE GENOMIC DNA]</scope>
    <source>
        <strain evidence="7 8">CECT 7955</strain>
    </source>
</reference>
<dbReference type="PROSITE" id="PS00687">
    <property type="entry name" value="ALDEHYDE_DEHYDR_GLU"/>
    <property type="match status" value="1"/>
</dbReference>
<dbReference type="PIRSF" id="PIRSF036492">
    <property type="entry name" value="ALDH"/>
    <property type="match status" value="1"/>
</dbReference>
<accession>A0ABV5GL66</accession>
<evidence type="ECO:0000259" key="6">
    <source>
        <dbReference type="Pfam" id="PF00171"/>
    </source>
</evidence>
<evidence type="ECO:0000256" key="3">
    <source>
        <dbReference type="PIRNR" id="PIRNR036492"/>
    </source>
</evidence>
<evidence type="ECO:0000256" key="5">
    <source>
        <dbReference type="RuleBase" id="RU003345"/>
    </source>
</evidence>
<dbReference type="SUPFAM" id="SSF53720">
    <property type="entry name" value="ALDH-like"/>
    <property type="match status" value="1"/>
</dbReference>
<keyword evidence="2 3" id="KW-0560">Oxidoreductase</keyword>
<sequence>MKTQVSNQQVFFSNNKTKDINFRIEQLKKLKSIIQENESLLNKAIYLDFKKSSFDNYTNELSLIYKDIDEAVKKIKKWSSKKSVRTNIVNLPAKSYIIPEPLGTTLIIGAWNYPYQLSFSPAVAALAAGNTVILKPSELAKNTSQAIAKIVNENFSPNYFLVIEGGIPETTALLDEKFDKIFFTGSVPVGKIVYQAAAKNLTPVTLELGGKSPAIMTKNSNLKIGVKRLIWAKFLNSGQTCIAPDYVFVHESIKESFLSECKVAIEKSNYSFENNNYVQIINKRNTNRLIDLIEEEKIFYGGNYNINERYIQPTLLHNINTNDKVMNNEIFGPILPVLTYNNIQETIDYIKSKPKPLSCYVFTNDKKTKERILNEISFGNGAINDAIMQITNDKLPFGGVGESGIGSYHGEEGFKTFSHYKSILEKSTWFELNLKYFPQTLRKLKIIKFLLKF</sequence>
<organism evidence="7 8">
    <name type="scientific">Flavobacterium jumunjinense</name>
    <dbReference type="NCBI Taxonomy" id="998845"/>
    <lineage>
        <taxon>Bacteria</taxon>
        <taxon>Pseudomonadati</taxon>
        <taxon>Bacteroidota</taxon>
        <taxon>Flavobacteriia</taxon>
        <taxon>Flavobacteriales</taxon>
        <taxon>Flavobacteriaceae</taxon>
        <taxon>Flavobacterium</taxon>
    </lineage>
</organism>
<dbReference type="InterPro" id="IPR015590">
    <property type="entry name" value="Aldehyde_DH_dom"/>
</dbReference>
<evidence type="ECO:0000313" key="8">
    <source>
        <dbReference type="Proteomes" id="UP001589607"/>
    </source>
</evidence>
<evidence type="ECO:0000256" key="2">
    <source>
        <dbReference type="ARBA" id="ARBA00023002"/>
    </source>
</evidence>
<dbReference type="EMBL" id="JBHMEY010000012">
    <property type="protein sequence ID" value="MFB9096017.1"/>
    <property type="molecule type" value="Genomic_DNA"/>
</dbReference>
<dbReference type="Proteomes" id="UP001589607">
    <property type="component" value="Unassembled WGS sequence"/>
</dbReference>
<keyword evidence="8" id="KW-1185">Reference proteome</keyword>
<comment type="similarity">
    <text evidence="1 3 5">Belongs to the aldehyde dehydrogenase family.</text>
</comment>
<feature type="active site" evidence="4">
    <location>
        <position position="207"/>
    </location>
</feature>
<dbReference type="InterPro" id="IPR016163">
    <property type="entry name" value="Ald_DH_C"/>
</dbReference>
<gene>
    <name evidence="7" type="ORF">ACFFVF_05780</name>
</gene>
<dbReference type="Gene3D" id="3.40.309.10">
    <property type="entry name" value="Aldehyde Dehydrogenase, Chain A, domain 2"/>
    <property type="match status" value="1"/>
</dbReference>
<dbReference type="PANTHER" id="PTHR43570:SF16">
    <property type="entry name" value="ALDEHYDE DEHYDROGENASE TYPE III, ISOFORM Q"/>
    <property type="match status" value="1"/>
</dbReference>
<dbReference type="InterPro" id="IPR016161">
    <property type="entry name" value="Ald_DH/histidinol_DH"/>
</dbReference>
<dbReference type="CDD" id="cd07136">
    <property type="entry name" value="ALDH_YwdH-P39616"/>
    <property type="match status" value="1"/>
</dbReference>
<feature type="domain" description="Aldehyde dehydrogenase" evidence="6">
    <location>
        <begin position="18"/>
        <end position="423"/>
    </location>
</feature>
<dbReference type="InterPro" id="IPR016162">
    <property type="entry name" value="Ald_DH_N"/>
</dbReference>
<dbReference type="InterPro" id="IPR016160">
    <property type="entry name" value="Ald_DH_CS_CYS"/>
</dbReference>
<dbReference type="PANTHER" id="PTHR43570">
    <property type="entry name" value="ALDEHYDE DEHYDROGENASE"/>
    <property type="match status" value="1"/>
</dbReference>
<proteinExistence type="inferred from homology"/>